<evidence type="ECO:0000313" key="3">
    <source>
        <dbReference type="Proteomes" id="UP000256838"/>
    </source>
</evidence>
<dbReference type="OrthoDB" id="8801399at2"/>
<proteinExistence type="predicted"/>
<dbReference type="EMBL" id="QRGA01000001">
    <property type="protein sequence ID" value="RDV00393.1"/>
    <property type="molecule type" value="Genomic_DNA"/>
</dbReference>
<accession>A0A3D8K5T1</accession>
<reference evidence="2 3" key="1">
    <citation type="submission" date="2018-08" db="EMBL/GenBank/DDBJ databases">
        <title>Paraburkholderia sp. DHOM06 isolated from forest soil.</title>
        <authorList>
            <person name="Gao Z.-H."/>
            <person name="Qiu L.-H."/>
        </authorList>
    </citation>
    <scope>NUCLEOTIDE SEQUENCE [LARGE SCALE GENOMIC DNA]</scope>
    <source>
        <strain evidence="2 3">DHOM06</strain>
    </source>
</reference>
<dbReference type="Gene3D" id="3.50.50.60">
    <property type="entry name" value="FAD/NAD(P)-binding domain"/>
    <property type="match status" value="2"/>
</dbReference>
<dbReference type="Pfam" id="PF17885">
    <property type="entry name" value="Smoa_sbd"/>
    <property type="match status" value="1"/>
</dbReference>
<dbReference type="Proteomes" id="UP000256838">
    <property type="component" value="Unassembled WGS sequence"/>
</dbReference>
<dbReference type="InterPro" id="IPR041654">
    <property type="entry name" value="StyA_sbd"/>
</dbReference>
<dbReference type="InterPro" id="IPR036188">
    <property type="entry name" value="FAD/NAD-bd_sf"/>
</dbReference>
<organism evidence="2 3">
    <name type="scientific">Trinickia dinghuensis</name>
    <dbReference type="NCBI Taxonomy" id="2291023"/>
    <lineage>
        <taxon>Bacteria</taxon>
        <taxon>Pseudomonadati</taxon>
        <taxon>Pseudomonadota</taxon>
        <taxon>Betaproteobacteria</taxon>
        <taxon>Burkholderiales</taxon>
        <taxon>Burkholderiaceae</taxon>
        <taxon>Trinickia</taxon>
    </lineage>
</organism>
<gene>
    <name evidence="2" type="ORF">DWV00_00900</name>
</gene>
<dbReference type="RefSeq" id="WP_115531663.1">
    <property type="nucleotide sequence ID" value="NZ_QRGA01000001.1"/>
</dbReference>
<protein>
    <submittedName>
        <fullName evidence="2">FAD-binding oxidoreductase</fullName>
    </submittedName>
</protein>
<evidence type="ECO:0000259" key="1">
    <source>
        <dbReference type="Pfam" id="PF17885"/>
    </source>
</evidence>
<evidence type="ECO:0000313" key="2">
    <source>
        <dbReference type="EMBL" id="RDV00393.1"/>
    </source>
</evidence>
<dbReference type="Gene3D" id="3.30.9.40">
    <property type="match status" value="1"/>
</dbReference>
<feature type="domain" description="Styrene monooxygenase StyA putative substrate binding" evidence="1">
    <location>
        <begin position="148"/>
        <end position="255"/>
    </location>
</feature>
<sequence>MRRIAIVGGGQAGLPLALGLLSKGYEVTVVTNRTPDDIHRGKVMSSQCMFDPSLQIERDLGLNQWEAACPPVEGIGFAVPHPESKGAKLIDWSARLDRPAQSVDQRVKMPVWLEQVEARGGRVLIQDAGVAELEALADSHDLVLLAAGKGEVVRLFERDAARSPFDKPQRALALTYVHGLEKTPEYSRVAFNLIPGVGEYFVFPALTLSGPCDIMVFEGVPGGPLDFWRDIRTPQEHLAASKRFLETYLPWEADRARRAELTDDNGILAGAFAPTVRKPVMTLPSGKLVFGLGDAVVTNDPITGQGANNATKACKVYLDAILAHGEQPYTRGWMEHTFEQFWDYARWVVQWTNSLLTPPPPHVLQLLGAAANLPSLAGVVANGFNHPPSYFPWWADQVECERLISSHQVVSVSAAA</sequence>
<dbReference type="AlphaFoldDB" id="A0A3D8K5T1"/>
<dbReference type="PRINTS" id="PR00420">
    <property type="entry name" value="RNGMNOXGNASE"/>
</dbReference>
<comment type="caution">
    <text evidence="2">The sequence shown here is derived from an EMBL/GenBank/DDBJ whole genome shotgun (WGS) entry which is preliminary data.</text>
</comment>
<dbReference type="SUPFAM" id="SSF51905">
    <property type="entry name" value="FAD/NAD(P)-binding domain"/>
    <property type="match status" value="1"/>
</dbReference>
<keyword evidence="3" id="KW-1185">Reference proteome</keyword>
<name>A0A3D8K5T1_9BURK</name>